<feature type="non-terminal residue" evidence="1">
    <location>
        <position position="1"/>
    </location>
</feature>
<dbReference type="EMBL" id="CAJOBJ010281537">
    <property type="protein sequence ID" value="CAF5144558.1"/>
    <property type="molecule type" value="Genomic_DNA"/>
</dbReference>
<evidence type="ECO:0000313" key="1">
    <source>
        <dbReference type="EMBL" id="CAF4974295.1"/>
    </source>
</evidence>
<dbReference type="EMBL" id="CAJOBH010195401">
    <property type="protein sequence ID" value="CAF4974295.1"/>
    <property type="molecule type" value="Genomic_DNA"/>
</dbReference>
<dbReference type="AlphaFoldDB" id="A0A8S3D3I1"/>
<name>A0A8S3D3I1_9BILA</name>
<organism evidence="1 3">
    <name type="scientific">Rotaria magnacalcarata</name>
    <dbReference type="NCBI Taxonomy" id="392030"/>
    <lineage>
        <taxon>Eukaryota</taxon>
        <taxon>Metazoa</taxon>
        <taxon>Spiralia</taxon>
        <taxon>Gnathifera</taxon>
        <taxon>Rotifera</taxon>
        <taxon>Eurotatoria</taxon>
        <taxon>Bdelloidea</taxon>
        <taxon>Philodinida</taxon>
        <taxon>Philodinidae</taxon>
        <taxon>Rotaria</taxon>
    </lineage>
</organism>
<reference evidence="1" key="1">
    <citation type="submission" date="2021-02" db="EMBL/GenBank/DDBJ databases">
        <authorList>
            <person name="Nowell W R."/>
        </authorList>
    </citation>
    <scope>NUCLEOTIDE SEQUENCE</scope>
</reference>
<dbReference type="Proteomes" id="UP000681967">
    <property type="component" value="Unassembled WGS sequence"/>
</dbReference>
<dbReference type="Proteomes" id="UP000681720">
    <property type="component" value="Unassembled WGS sequence"/>
</dbReference>
<accession>A0A8S3D3I1</accession>
<evidence type="ECO:0000313" key="3">
    <source>
        <dbReference type="Proteomes" id="UP000681967"/>
    </source>
</evidence>
<protein>
    <submittedName>
        <fullName evidence="1">Uncharacterized protein</fullName>
    </submittedName>
</protein>
<proteinExistence type="predicted"/>
<gene>
    <name evidence="1" type="ORF">BYL167_LOCUS54681</name>
    <name evidence="2" type="ORF">GIL414_LOCUS64680</name>
</gene>
<sequence length="45" mass="4895">AISKTMPIDKRRASIHDLDIGSRCSLQIVPITNQLGCNPFQLGEG</sequence>
<evidence type="ECO:0000313" key="2">
    <source>
        <dbReference type="EMBL" id="CAF5144558.1"/>
    </source>
</evidence>
<comment type="caution">
    <text evidence="1">The sequence shown here is derived from an EMBL/GenBank/DDBJ whole genome shotgun (WGS) entry which is preliminary data.</text>
</comment>